<dbReference type="OrthoDB" id="9778910at2"/>
<feature type="transmembrane region" description="Helical" evidence="7">
    <location>
        <begin position="192"/>
        <end position="212"/>
    </location>
</feature>
<dbReference type="InterPro" id="IPR000515">
    <property type="entry name" value="MetI-like"/>
</dbReference>
<keyword evidence="10" id="KW-1185">Reference proteome</keyword>
<feature type="domain" description="ABC transmembrane type-1" evidence="8">
    <location>
        <begin position="102"/>
        <end position="315"/>
    </location>
</feature>
<keyword evidence="5 7" id="KW-1133">Transmembrane helix</keyword>
<evidence type="ECO:0000256" key="6">
    <source>
        <dbReference type="ARBA" id="ARBA00023136"/>
    </source>
</evidence>
<dbReference type="GO" id="GO:0071916">
    <property type="term" value="F:dipeptide transmembrane transporter activity"/>
    <property type="evidence" value="ECO:0007669"/>
    <property type="project" value="TreeGrafter"/>
</dbReference>
<keyword evidence="3" id="KW-1003">Cell membrane</keyword>
<feature type="transmembrane region" description="Helical" evidence="7">
    <location>
        <begin position="292"/>
        <end position="318"/>
    </location>
</feature>
<evidence type="ECO:0000256" key="4">
    <source>
        <dbReference type="ARBA" id="ARBA00022692"/>
    </source>
</evidence>
<dbReference type="GO" id="GO:0005886">
    <property type="term" value="C:plasma membrane"/>
    <property type="evidence" value="ECO:0007669"/>
    <property type="project" value="UniProtKB-SubCell"/>
</dbReference>
<evidence type="ECO:0000256" key="7">
    <source>
        <dbReference type="RuleBase" id="RU363032"/>
    </source>
</evidence>
<dbReference type="RefSeq" id="WP_098469212.1">
    <property type="nucleotide sequence ID" value="NZ_PDJD01000001.1"/>
</dbReference>
<dbReference type="InterPro" id="IPR035906">
    <property type="entry name" value="MetI-like_sf"/>
</dbReference>
<dbReference type="PANTHER" id="PTHR43163">
    <property type="entry name" value="DIPEPTIDE TRANSPORT SYSTEM PERMEASE PROTEIN DPPB-RELATED"/>
    <property type="match status" value="1"/>
</dbReference>
<gene>
    <name evidence="9" type="ORF">ATL40_1781</name>
</gene>
<comment type="caution">
    <text evidence="9">The sequence shown here is derived from an EMBL/GenBank/DDBJ whole genome shotgun (WGS) entry which is preliminary data.</text>
</comment>
<evidence type="ECO:0000313" key="10">
    <source>
        <dbReference type="Proteomes" id="UP000224915"/>
    </source>
</evidence>
<dbReference type="AlphaFoldDB" id="A0A2A9D2L2"/>
<dbReference type="Proteomes" id="UP000224915">
    <property type="component" value="Unassembled WGS sequence"/>
</dbReference>
<dbReference type="Pfam" id="PF00528">
    <property type="entry name" value="BPD_transp_1"/>
    <property type="match status" value="1"/>
</dbReference>
<proteinExistence type="inferred from homology"/>
<name>A0A2A9D2L2_9MICO</name>
<reference evidence="9 10" key="1">
    <citation type="submission" date="2017-10" db="EMBL/GenBank/DDBJ databases">
        <title>Sequencing the genomes of 1000 actinobacteria strains.</title>
        <authorList>
            <person name="Klenk H.-P."/>
        </authorList>
    </citation>
    <scope>NUCLEOTIDE SEQUENCE [LARGE SCALE GENOMIC DNA]</scope>
    <source>
        <strain evidence="9 10">DSM 21801</strain>
    </source>
</reference>
<evidence type="ECO:0000313" key="9">
    <source>
        <dbReference type="EMBL" id="PFG20192.1"/>
    </source>
</evidence>
<protein>
    <submittedName>
        <fullName evidence="9">Peptide/nickel transport system permease protein</fullName>
    </submittedName>
</protein>
<evidence type="ECO:0000256" key="1">
    <source>
        <dbReference type="ARBA" id="ARBA00004651"/>
    </source>
</evidence>
<evidence type="ECO:0000256" key="5">
    <source>
        <dbReference type="ARBA" id="ARBA00022989"/>
    </source>
</evidence>
<feature type="transmembrane region" description="Helical" evidence="7">
    <location>
        <begin position="250"/>
        <end position="272"/>
    </location>
</feature>
<feature type="transmembrane region" description="Helical" evidence="7">
    <location>
        <begin position="159"/>
        <end position="180"/>
    </location>
</feature>
<dbReference type="PANTHER" id="PTHR43163:SF6">
    <property type="entry name" value="DIPEPTIDE TRANSPORT SYSTEM PERMEASE PROTEIN DPPB-RELATED"/>
    <property type="match status" value="1"/>
</dbReference>
<keyword evidence="2 7" id="KW-0813">Transport</keyword>
<keyword evidence="4 7" id="KW-0812">Transmembrane</keyword>
<evidence type="ECO:0000259" key="8">
    <source>
        <dbReference type="PROSITE" id="PS50928"/>
    </source>
</evidence>
<dbReference type="PROSITE" id="PS50928">
    <property type="entry name" value="ABC_TM1"/>
    <property type="match status" value="1"/>
</dbReference>
<dbReference type="CDD" id="cd06261">
    <property type="entry name" value="TM_PBP2"/>
    <property type="match status" value="1"/>
</dbReference>
<dbReference type="SUPFAM" id="SSF161098">
    <property type="entry name" value="MetI-like"/>
    <property type="match status" value="1"/>
</dbReference>
<sequence length="343" mass="35127">MTTLLLRRALALLGRALLVVWVTATVVFLALRAAGGDPVEAVLGGPGSQAGPEAVAAAREQYGLDLPLWQQYLRQMWAVATLDLGDSYARRTPVATLIGDQLAATAVLAISALVLAWLLALAVTLVAAPAAASTRPGAAGWLARGAAGVLRGGEIVASVLPHFLLGALLVVIFAVDLGWFPATSTPGSVLGLVLPTVTLAVPLAGFLGQLLAEGLVEAERAPFATTARARGGTRVGVLLRHTLRHAATPTVALTGWAFGFLISGAVVVEVLFARPGLGRLLVDATLQRDVPVVIGGVVVIAVAYVLLTVVVEVVEALLDPRLRRTRSAAAGAARAGTTQGSAT</sequence>
<keyword evidence="6 7" id="KW-0472">Membrane</keyword>
<comment type="subcellular location">
    <subcellularLocation>
        <location evidence="1 7">Cell membrane</location>
        <topology evidence="1 7">Multi-pass membrane protein</topology>
    </subcellularLocation>
</comment>
<dbReference type="EMBL" id="PDJD01000001">
    <property type="protein sequence ID" value="PFG20192.1"/>
    <property type="molecule type" value="Genomic_DNA"/>
</dbReference>
<feature type="transmembrane region" description="Helical" evidence="7">
    <location>
        <begin position="102"/>
        <end position="128"/>
    </location>
</feature>
<accession>A0A2A9D2L2</accession>
<dbReference type="Gene3D" id="1.10.3720.10">
    <property type="entry name" value="MetI-like"/>
    <property type="match status" value="1"/>
</dbReference>
<comment type="similarity">
    <text evidence="7">Belongs to the binding-protein-dependent transport system permease family.</text>
</comment>
<evidence type="ECO:0000256" key="3">
    <source>
        <dbReference type="ARBA" id="ARBA00022475"/>
    </source>
</evidence>
<evidence type="ECO:0000256" key="2">
    <source>
        <dbReference type="ARBA" id="ARBA00022448"/>
    </source>
</evidence>
<organism evidence="9 10">
    <name type="scientific">Serinibacter salmoneus</name>
    <dbReference type="NCBI Taxonomy" id="556530"/>
    <lineage>
        <taxon>Bacteria</taxon>
        <taxon>Bacillati</taxon>
        <taxon>Actinomycetota</taxon>
        <taxon>Actinomycetes</taxon>
        <taxon>Micrococcales</taxon>
        <taxon>Beutenbergiaceae</taxon>
        <taxon>Serinibacter</taxon>
    </lineage>
</organism>
<feature type="transmembrane region" description="Helical" evidence="7">
    <location>
        <begin position="12"/>
        <end position="31"/>
    </location>
</feature>